<protein>
    <submittedName>
        <fullName evidence="1">Uncharacterized protein</fullName>
    </submittedName>
</protein>
<evidence type="ECO:0000313" key="2">
    <source>
        <dbReference type="Proteomes" id="UP001597307"/>
    </source>
</evidence>
<reference evidence="2" key="1">
    <citation type="journal article" date="2019" name="Int. J. Syst. Evol. Microbiol.">
        <title>The Global Catalogue of Microorganisms (GCM) 10K type strain sequencing project: providing services to taxonomists for standard genome sequencing and annotation.</title>
        <authorList>
            <consortium name="The Broad Institute Genomics Platform"/>
            <consortium name="The Broad Institute Genome Sequencing Center for Infectious Disease"/>
            <person name="Wu L."/>
            <person name="Ma J."/>
        </authorList>
    </citation>
    <scope>NUCLEOTIDE SEQUENCE [LARGE SCALE GENOMIC DNA]</scope>
    <source>
        <strain evidence="2">JCM 11496</strain>
    </source>
</reference>
<name>A0ABW4Q694_9MICC</name>
<proteinExistence type="predicted"/>
<gene>
    <name evidence="1" type="ORF">ACFSFX_05460</name>
</gene>
<organism evidence="1 2">
    <name type="scientific">Arthrobacter flavus</name>
    <dbReference type="NCBI Taxonomy" id="95172"/>
    <lineage>
        <taxon>Bacteria</taxon>
        <taxon>Bacillati</taxon>
        <taxon>Actinomycetota</taxon>
        <taxon>Actinomycetes</taxon>
        <taxon>Micrococcales</taxon>
        <taxon>Micrococcaceae</taxon>
        <taxon>Arthrobacter</taxon>
    </lineage>
</organism>
<dbReference type="RefSeq" id="WP_343880284.1">
    <property type="nucleotide sequence ID" value="NZ_BAAAIJ010000047.1"/>
</dbReference>
<dbReference type="Proteomes" id="UP001597307">
    <property type="component" value="Unassembled WGS sequence"/>
</dbReference>
<comment type="caution">
    <text evidence="1">The sequence shown here is derived from an EMBL/GenBank/DDBJ whole genome shotgun (WGS) entry which is preliminary data.</text>
</comment>
<sequence length="74" mass="8384">MSLLTATAITRIHDLGMLHRGDEIEAHRNREVHYSGYVEDTAPGLGIVWIRDISDGRRAILHADEYAIWQISAE</sequence>
<dbReference type="EMBL" id="JBHUGA010000011">
    <property type="protein sequence ID" value="MFD1846041.1"/>
    <property type="molecule type" value="Genomic_DNA"/>
</dbReference>
<evidence type="ECO:0000313" key="1">
    <source>
        <dbReference type="EMBL" id="MFD1846041.1"/>
    </source>
</evidence>
<accession>A0ABW4Q694</accession>
<keyword evidence="2" id="KW-1185">Reference proteome</keyword>